<keyword evidence="5" id="KW-0732">Signal</keyword>
<dbReference type="Pfam" id="PF00057">
    <property type="entry name" value="Ldl_recept_a"/>
    <property type="match status" value="1"/>
</dbReference>
<proteinExistence type="predicted"/>
<dbReference type="SMART" id="SM00192">
    <property type="entry name" value="LDLa"/>
    <property type="match status" value="1"/>
</dbReference>
<keyword evidence="2 3" id="KW-1015">Disulfide bond</keyword>
<evidence type="ECO:0000313" key="7">
    <source>
        <dbReference type="EMBL" id="KAH3803026.1"/>
    </source>
</evidence>
<dbReference type="OrthoDB" id="6514358at2759"/>
<feature type="transmembrane region" description="Helical" evidence="4">
    <location>
        <begin position="838"/>
        <end position="859"/>
    </location>
</feature>
<dbReference type="EMBL" id="JAIWYP010000007">
    <property type="protein sequence ID" value="KAH3803026.1"/>
    <property type="molecule type" value="Genomic_DNA"/>
</dbReference>
<dbReference type="PROSITE" id="PS01180">
    <property type="entry name" value="CUB"/>
    <property type="match status" value="1"/>
</dbReference>
<comment type="caution">
    <text evidence="7">The sequence shown here is derived from an EMBL/GenBank/DDBJ whole genome shotgun (WGS) entry which is preliminary data.</text>
</comment>
<accession>A0A9D4FRR0</accession>
<dbReference type="SUPFAM" id="SSF57424">
    <property type="entry name" value="LDL receptor-like module"/>
    <property type="match status" value="1"/>
</dbReference>
<keyword evidence="4" id="KW-0812">Transmembrane</keyword>
<dbReference type="Gene3D" id="2.60.120.290">
    <property type="entry name" value="Spermadhesin, CUB domain"/>
    <property type="match status" value="3"/>
</dbReference>
<dbReference type="PROSITE" id="PS50068">
    <property type="entry name" value="LDLRA_2"/>
    <property type="match status" value="1"/>
</dbReference>
<evidence type="ECO:0000256" key="3">
    <source>
        <dbReference type="PROSITE-ProRule" id="PRU00124"/>
    </source>
</evidence>
<dbReference type="InterPro" id="IPR000859">
    <property type="entry name" value="CUB_dom"/>
</dbReference>
<dbReference type="Proteomes" id="UP000828390">
    <property type="component" value="Unassembled WGS sequence"/>
</dbReference>
<keyword evidence="8" id="KW-1185">Reference proteome</keyword>
<gene>
    <name evidence="7" type="ORF">DPMN_156724</name>
</gene>
<keyword evidence="4" id="KW-1133">Transmembrane helix</keyword>
<feature type="chain" id="PRO_5038636709" description="CUB domain-containing protein" evidence="5">
    <location>
        <begin position="22"/>
        <end position="885"/>
    </location>
</feature>
<keyword evidence="4" id="KW-0472">Membrane</keyword>
<sequence length="885" mass="94212">MMQRISLFVVVACAVMGTVAGQNCTPETTFTEPFNAWQIDKFPALGANCTWRLNVTNTTQNTLQFSGLNLNPTLVHLLVTTENDTVIANLTDSNGIEVVISLSNFTKVVLQRTAIAGTVTGNISANYDTSACSFTMTGSRGLIKSPLYGNQLNRTFTCSVAVTKPQDTDLFVLTFTGFSVSNGSLLVTLGSDTPRTLSGATLPDDILGTSTQDSFNLSLNINTNVIGQNFTLLYQTADSDCSGAKTAATAAAIQVLPAATQFPIQCYIQLRASTGNQVFTELQLSGGEALLGALDSLIVYDGLSRRSPMLGTLNSAFKQFVSTSVGMTIVGELGMQARLANISYRADPVSKVVTVTKGVVQNVSLTANMTATQAALLQFNGDGAMLRITVTGTLANSASVVTIKNSQERLVFSFRSGMALFPVTVSDKTARVSAMLNGTDTVNIEVAAVDADCNMVYTDITGQVTVTTAVDTRTSCSIAFVPDQSLMTQLSLRVNLCATGNLTVYDGFETGAKTLATITENTAVTQIWGPTGLRLVYSQPANCTNQIVSASYQSLAANSACGNLSQTGQLTTPNNPNQYPLNANCNWALPARNTSWMYITVNAPVQLQNTHSVTLLQNLTKSLAMFNASTTNPIPDIVVQNVNLSVAFNSAPAGSGLDMSGSGANITVRVIDCGATLNMNATGIFGNSGANQTMECIWVIQVAAGNSTNPNIISANLSMTSNPTADNTLTVKDGSSGRNDDYLPKLNRTILSRTNYLWVRYSYTAKLNTKPLNFTLSYSTYVCLNVCKNSLCMHPDWQCNGKNDCGDWSDELNCTIIPTPPPTPPPAPHTDDTKKSSAGWYVFCILVGLLLGVMLTVLVPRCVRHVRGRPSSSSRSGYSNMAEDA</sequence>
<evidence type="ECO:0000313" key="8">
    <source>
        <dbReference type="Proteomes" id="UP000828390"/>
    </source>
</evidence>
<reference evidence="7" key="1">
    <citation type="journal article" date="2019" name="bioRxiv">
        <title>The Genome of the Zebra Mussel, Dreissena polymorpha: A Resource for Invasive Species Research.</title>
        <authorList>
            <person name="McCartney M.A."/>
            <person name="Auch B."/>
            <person name="Kono T."/>
            <person name="Mallez S."/>
            <person name="Zhang Y."/>
            <person name="Obille A."/>
            <person name="Becker A."/>
            <person name="Abrahante J.E."/>
            <person name="Garbe J."/>
            <person name="Badalamenti J.P."/>
            <person name="Herman A."/>
            <person name="Mangelson H."/>
            <person name="Liachko I."/>
            <person name="Sullivan S."/>
            <person name="Sone E.D."/>
            <person name="Koren S."/>
            <person name="Silverstein K.A.T."/>
            <person name="Beckman K.B."/>
            <person name="Gohl D.M."/>
        </authorList>
    </citation>
    <scope>NUCLEOTIDE SEQUENCE</scope>
    <source>
        <strain evidence="7">Duluth1</strain>
        <tissue evidence="7">Whole animal</tissue>
    </source>
</reference>
<dbReference type="InterPro" id="IPR036055">
    <property type="entry name" value="LDL_receptor-like_sf"/>
</dbReference>
<dbReference type="CDD" id="cd00112">
    <property type="entry name" value="LDLa"/>
    <property type="match status" value="1"/>
</dbReference>
<evidence type="ECO:0000256" key="4">
    <source>
        <dbReference type="SAM" id="Phobius"/>
    </source>
</evidence>
<feature type="signal peptide" evidence="5">
    <location>
        <begin position="1"/>
        <end position="21"/>
    </location>
</feature>
<evidence type="ECO:0000259" key="6">
    <source>
        <dbReference type="PROSITE" id="PS01180"/>
    </source>
</evidence>
<dbReference type="SUPFAM" id="SSF49854">
    <property type="entry name" value="Spermadhesin, CUB domain"/>
    <property type="match status" value="3"/>
</dbReference>
<dbReference type="InterPro" id="IPR002172">
    <property type="entry name" value="LDrepeatLR_classA_rpt"/>
</dbReference>
<organism evidence="7 8">
    <name type="scientific">Dreissena polymorpha</name>
    <name type="common">Zebra mussel</name>
    <name type="synonym">Mytilus polymorpha</name>
    <dbReference type="NCBI Taxonomy" id="45954"/>
    <lineage>
        <taxon>Eukaryota</taxon>
        <taxon>Metazoa</taxon>
        <taxon>Spiralia</taxon>
        <taxon>Lophotrochozoa</taxon>
        <taxon>Mollusca</taxon>
        <taxon>Bivalvia</taxon>
        <taxon>Autobranchia</taxon>
        <taxon>Heteroconchia</taxon>
        <taxon>Euheterodonta</taxon>
        <taxon>Imparidentia</taxon>
        <taxon>Neoheterodontei</taxon>
        <taxon>Myida</taxon>
        <taxon>Dreissenoidea</taxon>
        <taxon>Dreissenidae</taxon>
        <taxon>Dreissena</taxon>
    </lineage>
</organism>
<reference evidence="7" key="2">
    <citation type="submission" date="2020-11" db="EMBL/GenBank/DDBJ databases">
        <authorList>
            <person name="McCartney M.A."/>
            <person name="Auch B."/>
            <person name="Kono T."/>
            <person name="Mallez S."/>
            <person name="Becker A."/>
            <person name="Gohl D.M."/>
            <person name="Silverstein K.A.T."/>
            <person name="Koren S."/>
            <person name="Bechman K.B."/>
            <person name="Herman A."/>
            <person name="Abrahante J.E."/>
            <person name="Garbe J."/>
        </authorList>
    </citation>
    <scope>NUCLEOTIDE SEQUENCE</scope>
    <source>
        <strain evidence="7">Duluth1</strain>
        <tissue evidence="7">Whole animal</tissue>
    </source>
</reference>
<protein>
    <recommendedName>
        <fullName evidence="6">CUB domain-containing protein</fullName>
    </recommendedName>
</protein>
<dbReference type="Gene3D" id="4.10.400.10">
    <property type="entry name" value="Low-density Lipoprotein Receptor"/>
    <property type="match status" value="1"/>
</dbReference>
<evidence type="ECO:0000256" key="1">
    <source>
        <dbReference type="ARBA" id="ARBA00022737"/>
    </source>
</evidence>
<dbReference type="InterPro" id="IPR035914">
    <property type="entry name" value="Sperma_CUB_dom_sf"/>
</dbReference>
<feature type="domain" description="CUB" evidence="6">
    <location>
        <begin position="543"/>
        <end position="671"/>
    </location>
</feature>
<keyword evidence="1" id="KW-0677">Repeat</keyword>
<comment type="caution">
    <text evidence="3">Lacks conserved residue(s) required for the propagation of feature annotation.</text>
</comment>
<dbReference type="AlphaFoldDB" id="A0A9D4FRR0"/>
<feature type="disulfide bond" evidence="3">
    <location>
        <begin position="787"/>
        <end position="805"/>
    </location>
</feature>
<name>A0A9D4FRR0_DREPO</name>
<feature type="disulfide bond" evidence="3">
    <location>
        <begin position="799"/>
        <end position="814"/>
    </location>
</feature>
<dbReference type="PANTHER" id="PTHR24251">
    <property type="entry name" value="OVOCHYMASE-RELATED"/>
    <property type="match status" value="1"/>
</dbReference>
<evidence type="ECO:0000256" key="2">
    <source>
        <dbReference type="ARBA" id="ARBA00023157"/>
    </source>
</evidence>
<evidence type="ECO:0000256" key="5">
    <source>
        <dbReference type="SAM" id="SignalP"/>
    </source>
</evidence>